<protein>
    <submittedName>
        <fullName evidence="2">Uncharacterized protein</fullName>
    </submittedName>
</protein>
<name>A0A9W5PYX7_BACCE</name>
<evidence type="ECO:0000256" key="1">
    <source>
        <dbReference type="SAM" id="SignalP"/>
    </source>
</evidence>
<evidence type="ECO:0000313" key="2">
    <source>
        <dbReference type="EMBL" id="EOO62452.1"/>
    </source>
</evidence>
<keyword evidence="1" id="KW-0732">Signal</keyword>
<comment type="caution">
    <text evidence="2">The sequence shown here is derived from an EMBL/GenBank/DDBJ whole genome shotgun (WGS) entry which is preliminary data.</text>
</comment>
<evidence type="ECO:0000313" key="3">
    <source>
        <dbReference type="Proteomes" id="UP000014023"/>
    </source>
</evidence>
<organism evidence="2 3">
    <name type="scientific">Bacillus cereus VD196</name>
    <dbReference type="NCBI Taxonomy" id="1053243"/>
    <lineage>
        <taxon>Bacteria</taxon>
        <taxon>Bacillati</taxon>
        <taxon>Bacillota</taxon>
        <taxon>Bacilli</taxon>
        <taxon>Bacillales</taxon>
        <taxon>Bacillaceae</taxon>
        <taxon>Bacillus</taxon>
        <taxon>Bacillus cereus group</taxon>
    </lineage>
</organism>
<dbReference type="RefSeq" id="WP_000626051.1">
    <property type="nucleotide sequence ID" value="NZ_KB976269.1"/>
</dbReference>
<dbReference type="AlphaFoldDB" id="A0A9W5PYX7"/>
<gene>
    <name evidence="2" type="ORF">IKE_05681</name>
</gene>
<reference evidence="2 3" key="1">
    <citation type="submission" date="2012-12" db="EMBL/GenBank/DDBJ databases">
        <title>The Genome Sequence of Bacillus cereus VD196.</title>
        <authorList>
            <consortium name="The Broad Institute Genome Sequencing Platform"/>
            <consortium name="The Broad Institute Genome Sequencing Center for Infectious Disease"/>
            <person name="Feldgarden M."/>
            <person name="Van der Auwera G.A."/>
            <person name="Mahillon J."/>
            <person name="Duprez V."/>
            <person name="Timmery S."/>
            <person name="Mattelet C."/>
            <person name="Dierick K."/>
            <person name="Sun M."/>
            <person name="Yu Z."/>
            <person name="Zhu L."/>
            <person name="Hu X."/>
            <person name="Shank E.B."/>
            <person name="Swiecicka I."/>
            <person name="Hansen B.M."/>
            <person name="Andrup L."/>
            <person name="Walker B."/>
            <person name="Young S.K."/>
            <person name="Zeng Q."/>
            <person name="Gargeya S."/>
            <person name="Fitzgerald M."/>
            <person name="Haas B."/>
            <person name="Abouelleil A."/>
            <person name="Alvarado L."/>
            <person name="Arachchi H.M."/>
            <person name="Berlin A.M."/>
            <person name="Chapman S.B."/>
            <person name="Dewar J."/>
            <person name="Goldberg J."/>
            <person name="Griggs A."/>
            <person name="Gujja S."/>
            <person name="Hansen M."/>
            <person name="Howarth C."/>
            <person name="Imamovic A."/>
            <person name="Larimer J."/>
            <person name="McCowan C."/>
            <person name="Murphy C."/>
            <person name="Neiman D."/>
            <person name="Pearson M."/>
            <person name="Priest M."/>
            <person name="Roberts A."/>
            <person name="Saif S."/>
            <person name="Shea T."/>
            <person name="Sisk P."/>
            <person name="Sykes S."/>
            <person name="Wortman J."/>
            <person name="Nusbaum C."/>
            <person name="Birren B."/>
        </authorList>
    </citation>
    <scope>NUCLEOTIDE SEQUENCE [LARGE SCALE GENOMIC DNA]</scope>
    <source>
        <strain evidence="2 3">VD196</strain>
    </source>
</reference>
<accession>A0A9W5PYX7</accession>
<dbReference type="EMBL" id="AHFL01000050">
    <property type="protein sequence ID" value="EOO62452.1"/>
    <property type="molecule type" value="Genomic_DNA"/>
</dbReference>
<sequence>MISTKQVKKLAIMPLALTALLGASTIFSTETASADSYTYYIPSQTIYNNGYAIQTPSYNVSTTSPNDRFVFNSSYNYNSNYNFNYNISTNGYGGISYHYSW</sequence>
<proteinExistence type="predicted"/>
<feature type="signal peptide" evidence="1">
    <location>
        <begin position="1"/>
        <end position="34"/>
    </location>
</feature>
<feature type="chain" id="PRO_5040903347" evidence="1">
    <location>
        <begin position="35"/>
        <end position="101"/>
    </location>
</feature>
<dbReference type="Proteomes" id="UP000014023">
    <property type="component" value="Unassembled WGS sequence"/>
</dbReference>